<proteinExistence type="predicted"/>
<evidence type="ECO:0000313" key="1">
    <source>
        <dbReference type="EMBL" id="KAK3783261.1"/>
    </source>
</evidence>
<gene>
    <name evidence="1" type="ORF">RRG08_047716</name>
</gene>
<dbReference type="EMBL" id="JAWDGP010002431">
    <property type="protein sequence ID" value="KAK3783261.1"/>
    <property type="molecule type" value="Genomic_DNA"/>
</dbReference>
<keyword evidence="2" id="KW-1185">Reference proteome</keyword>
<name>A0AAE1A9R6_9GAST</name>
<sequence>MAGQAHEPPLACWSCRGHRGQCLEGGATGGVWLFIAFAIPVVKIPTGCLDMRVGASEGWNAGEIYLEFTKQNIEIMSDK</sequence>
<protein>
    <submittedName>
        <fullName evidence="1">Uncharacterized protein</fullName>
    </submittedName>
</protein>
<comment type="caution">
    <text evidence="1">The sequence shown here is derived from an EMBL/GenBank/DDBJ whole genome shotgun (WGS) entry which is preliminary data.</text>
</comment>
<organism evidence="1 2">
    <name type="scientific">Elysia crispata</name>
    <name type="common">lettuce slug</name>
    <dbReference type="NCBI Taxonomy" id="231223"/>
    <lineage>
        <taxon>Eukaryota</taxon>
        <taxon>Metazoa</taxon>
        <taxon>Spiralia</taxon>
        <taxon>Lophotrochozoa</taxon>
        <taxon>Mollusca</taxon>
        <taxon>Gastropoda</taxon>
        <taxon>Heterobranchia</taxon>
        <taxon>Euthyneura</taxon>
        <taxon>Panpulmonata</taxon>
        <taxon>Sacoglossa</taxon>
        <taxon>Placobranchoidea</taxon>
        <taxon>Plakobranchidae</taxon>
        <taxon>Elysia</taxon>
    </lineage>
</organism>
<dbReference type="Proteomes" id="UP001283361">
    <property type="component" value="Unassembled WGS sequence"/>
</dbReference>
<evidence type="ECO:0000313" key="2">
    <source>
        <dbReference type="Proteomes" id="UP001283361"/>
    </source>
</evidence>
<accession>A0AAE1A9R6</accession>
<reference evidence="1" key="1">
    <citation type="journal article" date="2023" name="G3 (Bethesda)">
        <title>A reference genome for the long-term kleptoplast-retaining sea slug Elysia crispata morphotype clarki.</title>
        <authorList>
            <person name="Eastman K.E."/>
            <person name="Pendleton A.L."/>
            <person name="Shaikh M.A."/>
            <person name="Suttiyut T."/>
            <person name="Ogas R."/>
            <person name="Tomko P."/>
            <person name="Gavelis G."/>
            <person name="Widhalm J.R."/>
            <person name="Wisecaver J.H."/>
        </authorList>
    </citation>
    <scope>NUCLEOTIDE SEQUENCE</scope>
    <source>
        <strain evidence="1">ECLA1</strain>
    </source>
</reference>
<dbReference type="AlphaFoldDB" id="A0AAE1A9R6"/>